<evidence type="ECO:0000313" key="2">
    <source>
        <dbReference type="EMBL" id="RCW24719.1"/>
    </source>
</evidence>
<proteinExistence type="predicted"/>
<name>A0A6I7HN32_9HYPH</name>
<dbReference type="InterPro" id="IPR019632">
    <property type="entry name" value="DUF2497"/>
</dbReference>
<dbReference type="Proteomes" id="UP000252582">
    <property type="component" value="Unassembled WGS sequence"/>
</dbReference>
<feature type="region of interest" description="Disordered" evidence="1">
    <location>
        <begin position="66"/>
        <end position="87"/>
    </location>
</feature>
<organism evidence="2 3">
    <name type="scientific">Ciceribacter lividus</name>
    <dbReference type="NCBI Taxonomy" id="1197950"/>
    <lineage>
        <taxon>Bacteria</taxon>
        <taxon>Pseudomonadati</taxon>
        <taxon>Pseudomonadota</taxon>
        <taxon>Alphaproteobacteria</taxon>
        <taxon>Hyphomicrobiales</taxon>
        <taxon>Rhizobiaceae</taxon>
        <taxon>Ciceribacter</taxon>
    </lineage>
</organism>
<evidence type="ECO:0008006" key="4">
    <source>
        <dbReference type="Google" id="ProtNLM"/>
    </source>
</evidence>
<dbReference type="AlphaFoldDB" id="A0A6I7HN32"/>
<dbReference type="EMBL" id="QPIX01000005">
    <property type="protein sequence ID" value="RCW24719.1"/>
    <property type="molecule type" value="Genomic_DNA"/>
</dbReference>
<dbReference type="Pfam" id="PF10691">
    <property type="entry name" value="DUF2497"/>
    <property type="match status" value="1"/>
</dbReference>
<keyword evidence="3" id="KW-1185">Reference proteome</keyword>
<comment type="caution">
    <text evidence="2">The sequence shown here is derived from an EMBL/GenBank/DDBJ whole genome shotgun (WGS) entry which is preliminary data.</text>
</comment>
<sequence>MAQPSVAREPSMEEILASIRRIIESNDPESAKLDSASLPPVYEDGDDDLALAIDDAAPAMYAANDRGGAVPSVQTTAPEPVEKPSPKNVSLADLAARVRSSSERVEPVLGRSVETPLPVSPVMTSRMAELRSSMPQVEPERKVVQHAAEPAETFVAPSAPADVVVETLQPVALQGETESKALVSAETREQVARSFGELAEAIDGSQRRSLDEMAEEMLRPMLQEWLDDNLPTLVERLVREEIERVARGPRR</sequence>
<evidence type="ECO:0000313" key="3">
    <source>
        <dbReference type="Proteomes" id="UP000252582"/>
    </source>
</evidence>
<evidence type="ECO:0000256" key="1">
    <source>
        <dbReference type="SAM" id="MobiDB-lite"/>
    </source>
</evidence>
<accession>A0A6I7HN32</accession>
<protein>
    <recommendedName>
        <fullName evidence="4">DUF2497 domain-containing protein</fullName>
    </recommendedName>
</protein>
<gene>
    <name evidence="2" type="ORF">DFR48_10559</name>
</gene>
<reference evidence="2 3" key="1">
    <citation type="submission" date="2018-07" db="EMBL/GenBank/DDBJ databases">
        <title>Genomic Encyclopedia of Type Strains, Phase IV (KMG-IV): sequencing the most valuable type-strain genomes for metagenomic binning, comparative biology and taxonomic classification.</title>
        <authorList>
            <person name="Goeker M."/>
        </authorList>
    </citation>
    <scope>NUCLEOTIDE SEQUENCE [LARGE SCALE GENOMIC DNA]</scope>
    <source>
        <strain evidence="2 3">DSM 25528</strain>
    </source>
</reference>